<evidence type="ECO:0000256" key="2">
    <source>
        <dbReference type="ARBA" id="ARBA00022448"/>
    </source>
</evidence>
<keyword evidence="2" id="KW-0813">Transport</keyword>
<comment type="subcellular location">
    <subcellularLocation>
        <location evidence="1">Cell membrane</location>
        <topology evidence="1">Multi-pass membrane protein</topology>
    </subcellularLocation>
</comment>
<keyword evidence="3" id="KW-0050">Antiport</keyword>
<evidence type="ECO:0000256" key="3">
    <source>
        <dbReference type="ARBA" id="ARBA00022449"/>
    </source>
</evidence>
<dbReference type="EMBL" id="JAUSUG010000020">
    <property type="protein sequence ID" value="MDQ0256798.1"/>
    <property type="molecule type" value="Genomic_DNA"/>
</dbReference>
<comment type="similarity">
    <text evidence="8">Belongs to the NhaC Na(+)/H(+) (TC 2.A.35) antiporter family.</text>
</comment>
<evidence type="ECO:0000256" key="8">
    <source>
        <dbReference type="ARBA" id="ARBA00038435"/>
    </source>
</evidence>
<keyword evidence="5 9" id="KW-0812">Transmembrane</keyword>
<evidence type="ECO:0000256" key="4">
    <source>
        <dbReference type="ARBA" id="ARBA00022475"/>
    </source>
</evidence>
<dbReference type="InterPro" id="IPR052180">
    <property type="entry name" value="NhaC_Na-H+_Antiporter"/>
</dbReference>
<name>A0ABT9ZZY2_9BACI</name>
<comment type="caution">
    <text evidence="11">The sequence shown here is derived from an EMBL/GenBank/DDBJ whole genome shotgun (WGS) entry which is preliminary data.</text>
</comment>
<feature type="transmembrane region" description="Helical" evidence="9">
    <location>
        <begin position="409"/>
        <end position="430"/>
    </location>
</feature>
<proteinExistence type="inferred from homology"/>
<dbReference type="Pfam" id="PF03553">
    <property type="entry name" value="Na_H_antiporter"/>
    <property type="match status" value="2"/>
</dbReference>
<reference evidence="11 12" key="1">
    <citation type="submission" date="2023-07" db="EMBL/GenBank/DDBJ databases">
        <title>Genomic Encyclopedia of Type Strains, Phase IV (KMG-IV): sequencing the most valuable type-strain genomes for metagenomic binning, comparative biology and taxonomic classification.</title>
        <authorList>
            <person name="Goeker M."/>
        </authorList>
    </citation>
    <scope>NUCLEOTIDE SEQUENCE [LARGE SCALE GENOMIC DNA]</scope>
    <source>
        <strain evidence="11 12">DSM 9768</strain>
    </source>
</reference>
<feature type="transmembrane region" description="Helical" evidence="9">
    <location>
        <begin position="185"/>
        <end position="206"/>
    </location>
</feature>
<evidence type="ECO:0000256" key="9">
    <source>
        <dbReference type="SAM" id="Phobius"/>
    </source>
</evidence>
<feature type="transmembrane region" description="Helical" evidence="9">
    <location>
        <begin position="255"/>
        <end position="274"/>
    </location>
</feature>
<dbReference type="Proteomes" id="UP001230005">
    <property type="component" value="Unassembled WGS sequence"/>
</dbReference>
<accession>A0ABT9ZZY2</accession>
<feature type="domain" description="Na+/H+ antiporter NhaC-like C-terminal" evidence="10">
    <location>
        <begin position="246"/>
        <end position="427"/>
    </location>
</feature>
<evidence type="ECO:0000256" key="1">
    <source>
        <dbReference type="ARBA" id="ARBA00004651"/>
    </source>
</evidence>
<keyword evidence="4" id="KW-1003">Cell membrane</keyword>
<evidence type="ECO:0000259" key="10">
    <source>
        <dbReference type="Pfam" id="PF03553"/>
    </source>
</evidence>
<feature type="transmembrane region" description="Helical" evidence="9">
    <location>
        <begin position="31"/>
        <end position="49"/>
    </location>
</feature>
<evidence type="ECO:0000313" key="12">
    <source>
        <dbReference type="Proteomes" id="UP001230005"/>
    </source>
</evidence>
<feature type="transmembrane region" description="Helical" evidence="9">
    <location>
        <begin position="378"/>
        <end position="403"/>
    </location>
</feature>
<evidence type="ECO:0000256" key="6">
    <source>
        <dbReference type="ARBA" id="ARBA00022989"/>
    </source>
</evidence>
<dbReference type="PANTHER" id="PTHR33451">
    <property type="entry name" value="MALATE-2H(+)/NA(+)-LACTATE ANTIPORTER"/>
    <property type="match status" value="1"/>
</dbReference>
<keyword evidence="12" id="KW-1185">Reference proteome</keyword>
<sequence>MTTRFSLQEVILIFTVTIACLMVAISFDWPLFLAMIPGLLLLSYTGMKHGYKGRDFLQSSMEGLRRNRNVAWLLFYIGILLPTWHFSNTINDVNALFLSFISPAFFFTIAFLIAVMMSMIVGSAIATLSIVGVPMMAAGEQLGLPVAVVAGALVSGGFVGDRSSPISSSFQLLRMSTEIDTRTHFRTIAPTMIAGIIITSTLFLVLDFIIPKSNSAPITTFPSQDLQFGSILISLLPPLVLLLMILLGQEMKLSFTLGIGTGVIILLVRGIGISEWLEGLIYGVASLNGVLDMLPFVFFILIVGAYCQIMEDTRMAQPYIEKIFTNRNSLKKNTAKSIGVAAGISLISPNQSFPIILTARTLLPFWNLHFSKQHLSRILADSTVMFAGLVPWSLLAILCSTILGVPVLSYGPFAIFLLAMPLITWIYSTVVTEREPMKKAG</sequence>
<keyword evidence="7 9" id="KW-0472">Membrane</keyword>
<dbReference type="RefSeq" id="WP_307329501.1">
    <property type="nucleotide sequence ID" value="NZ_JAUSUG010000020.1"/>
</dbReference>
<feature type="transmembrane region" description="Helical" evidence="9">
    <location>
        <begin position="226"/>
        <end position="248"/>
    </location>
</feature>
<evidence type="ECO:0000313" key="11">
    <source>
        <dbReference type="EMBL" id="MDQ0256798.1"/>
    </source>
</evidence>
<feature type="transmembrane region" description="Helical" evidence="9">
    <location>
        <begin position="7"/>
        <end position="25"/>
    </location>
</feature>
<feature type="transmembrane region" description="Helical" evidence="9">
    <location>
        <begin position="280"/>
        <end position="307"/>
    </location>
</feature>
<dbReference type="InterPro" id="IPR018461">
    <property type="entry name" value="Na/H_Antiport_NhaC-like_C"/>
</dbReference>
<organism evidence="11 12">
    <name type="scientific">Evansella vedderi</name>
    <dbReference type="NCBI Taxonomy" id="38282"/>
    <lineage>
        <taxon>Bacteria</taxon>
        <taxon>Bacillati</taxon>
        <taxon>Bacillota</taxon>
        <taxon>Bacilli</taxon>
        <taxon>Bacillales</taxon>
        <taxon>Bacillaceae</taxon>
        <taxon>Evansella</taxon>
    </lineage>
</organism>
<dbReference type="PROSITE" id="PS51257">
    <property type="entry name" value="PROKAR_LIPOPROTEIN"/>
    <property type="match status" value="1"/>
</dbReference>
<feature type="transmembrane region" description="Helical" evidence="9">
    <location>
        <begin position="70"/>
        <end position="87"/>
    </location>
</feature>
<evidence type="ECO:0000256" key="7">
    <source>
        <dbReference type="ARBA" id="ARBA00023136"/>
    </source>
</evidence>
<evidence type="ECO:0000256" key="5">
    <source>
        <dbReference type="ARBA" id="ARBA00022692"/>
    </source>
</evidence>
<protein>
    <submittedName>
        <fullName evidence="11">NhaC family Na+:H+ antiporter</fullName>
    </submittedName>
</protein>
<gene>
    <name evidence="11" type="ORF">J2S74_004220</name>
</gene>
<keyword evidence="6 9" id="KW-1133">Transmembrane helix</keyword>
<dbReference type="PANTHER" id="PTHR33451:SF3">
    <property type="entry name" value="MALATE-2H(+)_NA(+)-LACTATE ANTIPORTER"/>
    <property type="match status" value="1"/>
</dbReference>
<feature type="domain" description="Na+/H+ antiporter NhaC-like C-terminal" evidence="10">
    <location>
        <begin position="94"/>
        <end position="206"/>
    </location>
</feature>